<dbReference type="GeneID" id="6240345"/>
<dbReference type="AlphaFoldDB" id="A0A654ESI6"/>
<evidence type="ECO:0000313" key="6">
    <source>
        <dbReference type="Proteomes" id="UP000434276"/>
    </source>
</evidence>
<sequence length="44" mass="4717">MVLILTVCLSQISLRFPSSTPHRYIDGGALSVGVGQTLLHPQLP</sequence>
<gene>
    <name evidence="2" type="ordered locus">At2g12461</name>
    <name evidence="4" type="ORF">AN1_LOCUS7729</name>
    <name evidence="3" type="ORF">C24_LOCUS7592</name>
</gene>
<name>A0A654ESI6_ARATH</name>
<dbReference type="RefSeq" id="NP_001118304.1">
    <property type="nucleotide sequence ID" value="NM_001124832.1"/>
</dbReference>
<proteinExistence type="predicted"/>
<evidence type="ECO:0000256" key="1">
    <source>
        <dbReference type="SAM" id="SignalP"/>
    </source>
</evidence>
<reference evidence="4 5" key="1">
    <citation type="submission" date="2019-11" db="EMBL/GenBank/DDBJ databases">
        <authorList>
            <person name="Jiao W.-B."/>
            <person name="Schneeberger K."/>
        </authorList>
    </citation>
    <scope>NUCLEOTIDE SEQUENCE [LARGE SCALE GENOMIC DNA]</scope>
    <source>
        <strain evidence="5">cv. An-1</strain>
        <strain evidence="6">cv. C24</strain>
    </source>
</reference>
<dbReference type="EMBL" id="CACRSJ010000105">
    <property type="protein sequence ID" value="VYS52267.1"/>
    <property type="molecule type" value="Genomic_DNA"/>
</dbReference>
<organism evidence="4 5">
    <name type="scientific">Arabidopsis thaliana</name>
    <name type="common">Mouse-ear cress</name>
    <dbReference type="NCBI Taxonomy" id="3702"/>
    <lineage>
        <taxon>Eukaryota</taxon>
        <taxon>Viridiplantae</taxon>
        <taxon>Streptophyta</taxon>
        <taxon>Embryophyta</taxon>
        <taxon>Tracheophyta</taxon>
        <taxon>Spermatophyta</taxon>
        <taxon>Magnoliopsida</taxon>
        <taxon>eudicotyledons</taxon>
        <taxon>Gunneridae</taxon>
        <taxon>Pentapetalae</taxon>
        <taxon>rosids</taxon>
        <taxon>malvids</taxon>
        <taxon>Brassicales</taxon>
        <taxon>Brassicaceae</taxon>
        <taxon>Camelineae</taxon>
        <taxon>Arabidopsis</taxon>
    </lineage>
</organism>
<protein>
    <submittedName>
        <fullName evidence="4">Uncharacterized protein</fullName>
    </submittedName>
</protein>
<evidence type="ECO:0000313" key="4">
    <source>
        <dbReference type="EMBL" id="VYS52267.1"/>
    </source>
</evidence>
<dbReference type="ExpressionAtlas" id="A0A654ESI6">
    <property type="expression patterns" value="baseline and differential"/>
</dbReference>
<dbReference type="EMBL" id="CACSHJ010000088">
    <property type="protein sequence ID" value="CAA0360289.1"/>
    <property type="molecule type" value="Genomic_DNA"/>
</dbReference>
<evidence type="ECO:0000313" key="5">
    <source>
        <dbReference type="Proteomes" id="UP000426265"/>
    </source>
</evidence>
<dbReference type="Araport" id="AT2G12461"/>
<dbReference type="Proteomes" id="UP000426265">
    <property type="component" value="Unassembled WGS sequence"/>
</dbReference>
<dbReference type="Proteomes" id="UP000434276">
    <property type="component" value="Unassembled WGS sequence"/>
</dbReference>
<accession>A0A654ESI6</accession>
<feature type="signal peptide" evidence="1">
    <location>
        <begin position="1"/>
        <end position="15"/>
    </location>
</feature>
<keyword evidence="1" id="KW-0732">Signal</keyword>
<feature type="chain" id="PRO_5038308567" evidence="1">
    <location>
        <begin position="16"/>
        <end position="44"/>
    </location>
</feature>
<evidence type="ECO:0000313" key="2">
    <source>
        <dbReference type="Araport" id="AT2G12461"/>
    </source>
</evidence>
<dbReference type="KEGG" id="ath:AT2G12461"/>
<evidence type="ECO:0000313" key="3">
    <source>
        <dbReference type="EMBL" id="CAA0360289.1"/>
    </source>
</evidence>